<dbReference type="PANTHER" id="PTHR30304">
    <property type="entry name" value="D-TAGATOSE-1,6-BISPHOSPHATE ALDOLASE"/>
    <property type="match status" value="1"/>
</dbReference>
<proteinExistence type="predicted"/>
<dbReference type="Gene3D" id="3.20.20.70">
    <property type="entry name" value="Aldolase class I"/>
    <property type="match status" value="1"/>
</dbReference>
<feature type="binding site" evidence="2">
    <location>
        <position position="215"/>
    </location>
    <ligand>
        <name>Zn(2+)</name>
        <dbReference type="ChEBI" id="CHEBI:29105"/>
        <label>1</label>
        <note>catalytic</note>
    </ligand>
</feature>
<keyword evidence="2" id="KW-0862">Zinc</keyword>
<dbReference type="GO" id="GO:0005975">
    <property type="term" value="P:carbohydrate metabolic process"/>
    <property type="evidence" value="ECO:0007669"/>
    <property type="project" value="InterPro"/>
</dbReference>
<dbReference type="SUPFAM" id="SSF51569">
    <property type="entry name" value="Aldolase"/>
    <property type="match status" value="1"/>
</dbReference>
<evidence type="ECO:0008006" key="5">
    <source>
        <dbReference type="Google" id="ProtNLM"/>
    </source>
</evidence>
<feature type="active site" description="Proton donor" evidence="1">
    <location>
        <position position="80"/>
    </location>
</feature>
<feature type="binding site" evidence="2">
    <location>
        <position position="134"/>
    </location>
    <ligand>
        <name>Zn(2+)</name>
        <dbReference type="ChEBI" id="CHEBI:29105"/>
        <label>2</label>
    </ligand>
</feature>
<reference evidence="3 4" key="1">
    <citation type="journal article" date="2016" name="Nat. Commun.">
        <title>Thousands of microbial genomes shed light on interconnected biogeochemical processes in an aquifer system.</title>
        <authorList>
            <person name="Anantharaman K."/>
            <person name="Brown C.T."/>
            <person name="Hug L.A."/>
            <person name="Sharon I."/>
            <person name="Castelle C.J."/>
            <person name="Probst A.J."/>
            <person name="Thomas B.C."/>
            <person name="Singh A."/>
            <person name="Wilkins M.J."/>
            <person name="Karaoz U."/>
            <person name="Brodie E.L."/>
            <person name="Williams K.H."/>
            <person name="Hubbard S.S."/>
            <person name="Banfield J.F."/>
        </authorList>
    </citation>
    <scope>NUCLEOTIDE SEQUENCE [LARGE SCALE GENOMIC DNA]</scope>
</reference>
<dbReference type="PIRSF" id="PIRSF001359">
    <property type="entry name" value="F_bP_aldolase_II"/>
    <property type="match status" value="1"/>
</dbReference>
<dbReference type="GO" id="GO:0016832">
    <property type="term" value="F:aldehyde-lyase activity"/>
    <property type="evidence" value="ECO:0007669"/>
    <property type="project" value="InterPro"/>
</dbReference>
<keyword evidence="2" id="KW-0479">Metal-binding</keyword>
<feature type="binding site" evidence="2">
    <location>
        <position position="81"/>
    </location>
    <ligand>
        <name>Zn(2+)</name>
        <dbReference type="ChEBI" id="CHEBI:29105"/>
        <label>1</label>
        <note>catalytic</note>
    </ligand>
</feature>
<name>A0A1G2NG74_9BACT</name>
<gene>
    <name evidence="3" type="ORF">A2938_00590</name>
</gene>
<evidence type="ECO:0000256" key="1">
    <source>
        <dbReference type="PIRSR" id="PIRSR001359-1"/>
    </source>
</evidence>
<evidence type="ECO:0000313" key="4">
    <source>
        <dbReference type="Proteomes" id="UP000177797"/>
    </source>
</evidence>
<organism evidence="3 4">
    <name type="scientific">Candidatus Taylorbacteria bacterium RIFCSPLOWO2_01_FULL_48_100</name>
    <dbReference type="NCBI Taxonomy" id="1802322"/>
    <lineage>
        <taxon>Bacteria</taxon>
        <taxon>Candidatus Tayloriibacteriota</taxon>
    </lineage>
</organism>
<sequence>MQSLRECIEDAAQNKRALGHFNFSNLETLRAIVDAARAVGVPIIAGLSEGERGFVGLAQAVALVRSFREEYEHPIFLNADHSYSFDAVKEAIDVGFDSVIFDGAELSFEENTATAKKCVAYARECGRDIIVEGELGFIGKASQVLKKIPDGVKISAEFLTKPEDAARFVKATGIDIFAPAVGNMHGMLTGGVDPAIDTLRVRAIREVAGVSLVLHGASGNSAEDIRTAIEAGIAVVHINTELRVAYKAGLMRGLQENQDEIAPYKYLKEPSRAVQKVVEEKLQIFNT</sequence>
<accession>A0A1G2NG74</accession>
<dbReference type="InterPro" id="IPR050246">
    <property type="entry name" value="Class_II_FBP_aldolase"/>
</dbReference>
<dbReference type="PANTHER" id="PTHR30304:SF0">
    <property type="entry name" value="D-TAGATOSE-1,6-BISPHOSPHATE ALDOLASE SUBUNIT GATY-RELATED"/>
    <property type="match status" value="1"/>
</dbReference>
<feature type="binding site" evidence="2">
    <location>
        <position position="185"/>
    </location>
    <ligand>
        <name>Zn(2+)</name>
        <dbReference type="ChEBI" id="CHEBI:29105"/>
        <label>1</label>
        <note>catalytic</note>
    </ligand>
</feature>
<dbReference type="GO" id="GO:0008270">
    <property type="term" value="F:zinc ion binding"/>
    <property type="evidence" value="ECO:0007669"/>
    <property type="project" value="InterPro"/>
</dbReference>
<dbReference type="Pfam" id="PF01116">
    <property type="entry name" value="F_bP_aldolase"/>
    <property type="match status" value="1"/>
</dbReference>
<feature type="binding site" evidence="2">
    <location>
        <position position="102"/>
    </location>
    <ligand>
        <name>Zn(2+)</name>
        <dbReference type="ChEBI" id="CHEBI:29105"/>
        <label>2</label>
    </ligand>
</feature>
<evidence type="ECO:0000313" key="3">
    <source>
        <dbReference type="EMBL" id="OHA35053.1"/>
    </source>
</evidence>
<dbReference type="EMBL" id="MHSA01000002">
    <property type="protein sequence ID" value="OHA35053.1"/>
    <property type="molecule type" value="Genomic_DNA"/>
</dbReference>
<evidence type="ECO:0000256" key="2">
    <source>
        <dbReference type="PIRSR" id="PIRSR001359-3"/>
    </source>
</evidence>
<comment type="cofactor">
    <cofactor evidence="2">
        <name>Zn(2+)</name>
        <dbReference type="ChEBI" id="CHEBI:29105"/>
    </cofactor>
    <text evidence="2">Binds 2 Zn(2+) ions per subunit. One is catalytic and the other provides a structural contribution.</text>
</comment>
<dbReference type="InterPro" id="IPR000771">
    <property type="entry name" value="FBA_II"/>
</dbReference>
<dbReference type="InterPro" id="IPR013785">
    <property type="entry name" value="Aldolase_TIM"/>
</dbReference>
<dbReference type="AlphaFoldDB" id="A0A1G2NG74"/>
<dbReference type="NCBIfam" id="TIGR00167">
    <property type="entry name" value="cbbA"/>
    <property type="match status" value="1"/>
</dbReference>
<protein>
    <recommendedName>
        <fullName evidence="5">Tagatose-bisphosphate aldolase</fullName>
    </recommendedName>
</protein>
<comment type="caution">
    <text evidence="3">The sequence shown here is derived from an EMBL/GenBank/DDBJ whole genome shotgun (WGS) entry which is preliminary data.</text>
</comment>
<dbReference type="Proteomes" id="UP000177797">
    <property type="component" value="Unassembled WGS sequence"/>
</dbReference>